<dbReference type="Pfam" id="PF01177">
    <property type="entry name" value="Asp_Glu_race"/>
    <property type="match status" value="1"/>
</dbReference>
<dbReference type="InterPro" id="IPR001920">
    <property type="entry name" value="Asp/Glu_race"/>
</dbReference>
<dbReference type="Proteomes" id="UP000234914">
    <property type="component" value="Unassembled WGS sequence"/>
</dbReference>
<proteinExistence type="inferred from homology"/>
<gene>
    <name evidence="2" type="ORF">CYJ96_11905</name>
</gene>
<dbReference type="InterPro" id="IPR052186">
    <property type="entry name" value="Hydantoin_racemase-like"/>
</dbReference>
<dbReference type="AlphaFoldDB" id="A0A2I1RF97"/>
<protein>
    <submittedName>
        <fullName evidence="2">Asp/Glu/hydantoin racemase</fullName>
    </submittedName>
</protein>
<evidence type="ECO:0000313" key="3">
    <source>
        <dbReference type="Proteomes" id="UP000234914"/>
    </source>
</evidence>
<reference evidence="2 3" key="1">
    <citation type="submission" date="2017-12" db="EMBL/GenBank/DDBJ databases">
        <title>Phylogenetic diversity of female urinary microbiome.</title>
        <authorList>
            <person name="Thomas-White K."/>
            <person name="Wolfe A.J."/>
        </authorList>
    </citation>
    <scope>NUCLEOTIDE SEQUENCE [LARGE SCALE GENOMIC DNA]</scope>
    <source>
        <strain evidence="2 3">UMB0416</strain>
    </source>
</reference>
<name>A0A2I1RF97_FAUOS</name>
<evidence type="ECO:0000256" key="1">
    <source>
        <dbReference type="ARBA" id="ARBA00038414"/>
    </source>
</evidence>
<dbReference type="InterPro" id="IPR015942">
    <property type="entry name" value="Asp/Glu/hydantoin_racemase"/>
</dbReference>
<accession>A0A2I1RF97</accession>
<dbReference type="PANTHER" id="PTHR28047:SF5">
    <property type="entry name" value="PROTEIN DCG1"/>
    <property type="match status" value="1"/>
</dbReference>
<dbReference type="Gene3D" id="3.40.50.12500">
    <property type="match status" value="1"/>
</dbReference>
<comment type="similarity">
    <text evidence="1">Belongs to the HyuE racemase family.</text>
</comment>
<evidence type="ECO:0000313" key="2">
    <source>
        <dbReference type="EMBL" id="PKZ67812.1"/>
    </source>
</evidence>
<dbReference type="PANTHER" id="PTHR28047">
    <property type="entry name" value="PROTEIN DCG1"/>
    <property type="match status" value="1"/>
</dbReference>
<dbReference type="EMBL" id="PKJS01000022">
    <property type="protein sequence ID" value="PKZ67812.1"/>
    <property type="molecule type" value="Genomic_DNA"/>
</dbReference>
<dbReference type="InterPro" id="IPR053714">
    <property type="entry name" value="Iso_Racemase_Enz_sf"/>
</dbReference>
<dbReference type="RefSeq" id="WP_101965190.1">
    <property type="nucleotide sequence ID" value="NZ_PKJS01000022.1"/>
</dbReference>
<sequence>MKIHLINPNTSQHMTEQMQESAQAVANASTEIVGRTPKHGAVSIESHFDEAMSIVGVAEEVRKADSEGADGMILACFGDPNIWAVRELTDKPVIGIAQAGFVMASMISTQFAVVTSLQRTVIIAKHLLQQYGYRHLCPQVLAVDLPVLALEDDTALKAIISKSIQARDNGAGAIVLGCGGMSHLTDTIEQAVSIPVIDGVKSAVKLIEAMVGMNLKTSKHGDLAFPIAKPFLGDLHRVGA</sequence>
<organism evidence="2 3">
    <name type="scientific">Faucicola osloensis</name>
    <name type="common">Moraxella osloensis</name>
    <dbReference type="NCBI Taxonomy" id="34062"/>
    <lineage>
        <taxon>Bacteria</taxon>
        <taxon>Pseudomonadati</taxon>
        <taxon>Pseudomonadota</taxon>
        <taxon>Gammaproteobacteria</taxon>
        <taxon>Moraxellales</taxon>
        <taxon>Moraxellaceae</taxon>
        <taxon>Faucicola</taxon>
    </lineage>
</organism>
<dbReference type="GO" id="GO:0047661">
    <property type="term" value="F:amino-acid racemase activity"/>
    <property type="evidence" value="ECO:0007669"/>
    <property type="project" value="InterPro"/>
</dbReference>
<dbReference type="SUPFAM" id="SSF53681">
    <property type="entry name" value="Aspartate/glutamate racemase"/>
    <property type="match status" value="1"/>
</dbReference>
<comment type="caution">
    <text evidence="2">The sequence shown here is derived from an EMBL/GenBank/DDBJ whole genome shotgun (WGS) entry which is preliminary data.</text>
</comment>